<keyword evidence="6" id="KW-0067">ATP-binding</keyword>
<dbReference type="GO" id="GO:0016887">
    <property type="term" value="F:ATP hydrolysis activity"/>
    <property type="evidence" value="ECO:0007669"/>
    <property type="project" value="InterPro"/>
</dbReference>
<keyword evidence="5" id="KW-0547">Nucleotide-binding</keyword>
<feature type="transmembrane region" description="Helical" evidence="9">
    <location>
        <begin position="278"/>
        <end position="299"/>
    </location>
</feature>
<dbReference type="PANTHER" id="PTHR43394:SF1">
    <property type="entry name" value="ATP-BINDING CASSETTE SUB-FAMILY B MEMBER 10, MITOCHONDRIAL"/>
    <property type="match status" value="1"/>
</dbReference>
<feature type="transmembrane region" description="Helical" evidence="9">
    <location>
        <begin position="243"/>
        <end position="266"/>
    </location>
</feature>
<proteinExistence type="predicted"/>
<evidence type="ECO:0000256" key="2">
    <source>
        <dbReference type="ARBA" id="ARBA00022448"/>
    </source>
</evidence>
<keyword evidence="3" id="KW-1003">Cell membrane</keyword>
<dbReference type="GO" id="GO:0015421">
    <property type="term" value="F:ABC-type oligopeptide transporter activity"/>
    <property type="evidence" value="ECO:0007669"/>
    <property type="project" value="TreeGrafter"/>
</dbReference>
<dbReference type="InterPro" id="IPR003593">
    <property type="entry name" value="AAA+_ATPase"/>
</dbReference>
<organism evidence="12">
    <name type="scientific">marine metagenome</name>
    <dbReference type="NCBI Taxonomy" id="408172"/>
    <lineage>
        <taxon>unclassified sequences</taxon>
        <taxon>metagenomes</taxon>
        <taxon>ecological metagenomes</taxon>
    </lineage>
</organism>
<dbReference type="CDD" id="cd18541">
    <property type="entry name" value="ABC_6TM_TmrB_like"/>
    <property type="match status" value="1"/>
</dbReference>
<evidence type="ECO:0000256" key="4">
    <source>
        <dbReference type="ARBA" id="ARBA00022692"/>
    </source>
</evidence>
<evidence type="ECO:0000256" key="7">
    <source>
        <dbReference type="ARBA" id="ARBA00022989"/>
    </source>
</evidence>
<feature type="transmembrane region" description="Helical" evidence="9">
    <location>
        <begin position="20"/>
        <end position="43"/>
    </location>
</feature>
<dbReference type="Pfam" id="PF00005">
    <property type="entry name" value="ABC_tran"/>
    <property type="match status" value="1"/>
</dbReference>
<gene>
    <name evidence="12" type="ORF">METZ01_LOCUS42953</name>
</gene>
<dbReference type="SUPFAM" id="SSF52540">
    <property type="entry name" value="P-loop containing nucleoside triphosphate hydrolases"/>
    <property type="match status" value="1"/>
</dbReference>
<dbReference type="InterPro" id="IPR039421">
    <property type="entry name" value="Type_1_exporter"/>
</dbReference>
<evidence type="ECO:0000256" key="6">
    <source>
        <dbReference type="ARBA" id="ARBA00022840"/>
    </source>
</evidence>
<evidence type="ECO:0000259" key="11">
    <source>
        <dbReference type="PROSITE" id="PS50929"/>
    </source>
</evidence>
<dbReference type="SUPFAM" id="SSF90123">
    <property type="entry name" value="ABC transporter transmembrane region"/>
    <property type="match status" value="1"/>
</dbReference>
<dbReference type="InterPro" id="IPR003439">
    <property type="entry name" value="ABC_transporter-like_ATP-bd"/>
</dbReference>
<comment type="subcellular location">
    <subcellularLocation>
        <location evidence="1">Cell membrane</location>
        <topology evidence="1">Multi-pass membrane protein</topology>
    </subcellularLocation>
</comment>
<keyword evidence="8 9" id="KW-0472">Membrane</keyword>
<keyword evidence="7 9" id="KW-1133">Transmembrane helix</keyword>
<feature type="domain" description="ABC transporter" evidence="10">
    <location>
        <begin position="342"/>
        <end position="590"/>
    </location>
</feature>
<dbReference type="SMART" id="SM00382">
    <property type="entry name" value="AAA"/>
    <property type="match status" value="1"/>
</dbReference>
<dbReference type="Gene3D" id="1.20.1560.10">
    <property type="entry name" value="ABC transporter type 1, transmembrane domain"/>
    <property type="match status" value="1"/>
</dbReference>
<name>A0A381RGS7_9ZZZZ</name>
<accession>A0A381RGS7</accession>
<dbReference type="Gene3D" id="3.40.50.300">
    <property type="entry name" value="P-loop containing nucleotide triphosphate hydrolases"/>
    <property type="match status" value="1"/>
</dbReference>
<reference evidence="12" key="1">
    <citation type="submission" date="2018-05" db="EMBL/GenBank/DDBJ databases">
        <authorList>
            <person name="Lanie J.A."/>
            <person name="Ng W.-L."/>
            <person name="Kazmierczak K.M."/>
            <person name="Andrzejewski T.M."/>
            <person name="Davidsen T.M."/>
            <person name="Wayne K.J."/>
            <person name="Tettelin H."/>
            <person name="Glass J.I."/>
            <person name="Rusch D."/>
            <person name="Podicherti R."/>
            <person name="Tsui H.-C.T."/>
            <person name="Winkler M.E."/>
        </authorList>
    </citation>
    <scope>NUCLEOTIDE SEQUENCE</scope>
</reference>
<feature type="transmembrane region" description="Helical" evidence="9">
    <location>
        <begin position="134"/>
        <end position="152"/>
    </location>
</feature>
<dbReference type="InterPro" id="IPR036640">
    <property type="entry name" value="ABC1_TM_sf"/>
</dbReference>
<dbReference type="PROSITE" id="PS50929">
    <property type="entry name" value="ABC_TM1F"/>
    <property type="match status" value="1"/>
</dbReference>
<dbReference type="FunFam" id="3.40.50.300:FF:000221">
    <property type="entry name" value="Multidrug ABC transporter ATP-binding protein"/>
    <property type="match status" value="1"/>
</dbReference>
<evidence type="ECO:0000256" key="1">
    <source>
        <dbReference type="ARBA" id="ARBA00004651"/>
    </source>
</evidence>
<keyword evidence="2" id="KW-0813">Transport</keyword>
<dbReference type="AlphaFoldDB" id="A0A381RGS7"/>
<evidence type="ECO:0000256" key="5">
    <source>
        <dbReference type="ARBA" id="ARBA00022741"/>
    </source>
</evidence>
<feature type="transmembrane region" description="Helical" evidence="9">
    <location>
        <begin position="55"/>
        <end position="76"/>
    </location>
</feature>
<feature type="domain" description="ABC transmembrane type-1" evidence="11">
    <location>
        <begin position="19"/>
        <end position="301"/>
    </location>
</feature>
<evidence type="ECO:0000256" key="9">
    <source>
        <dbReference type="SAM" id="Phobius"/>
    </source>
</evidence>
<evidence type="ECO:0008006" key="13">
    <source>
        <dbReference type="Google" id="ProtNLM"/>
    </source>
</evidence>
<evidence type="ECO:0000313" key="12">
    <source>
        <dbReference type="EMBL" id="SUZ90099.1"/>
    </source>
</evidence>
<evidence type="ECO:0000259" key="10">
    <source>
        <dbReference type="PROSITE" id="PS50893"/>
    </source>
</evidence>
<dbReference type="GO" id="GO:0005524">
    <property type="term" value="F:ATP binding"/>
    <property type="evidence" value="ECO:0007669"/>
    <property type="project" value="UniProtKB-KW"/>
</dbReference>
<evidence type="ECO:0000256" key="3">
    <source>
        <dbReference type="ARBA" id="ARBA00022475"/>
    </source>
</evidence>
<dbReference type="InterPro" id="IPR017871">
    <property type="entry name" value="ABC_transporter-like_CS"/>
</dbReference>
<dbReference type="Pfam" id="PF00664">
    <property type="entry name" value="ABC_membrane"/>
    <property type="match status" value="1"/>
</dbReference>
<evidence type="ECO:0000256" key="8">
    <source>
        <dbReference type="ARBA" id="ARBA00023136"/>
    </source>
</evidence>
<dbReference type="GO" id="GO:0005886">
    <property type="term" value="C:plasma membrane"/>
    <property type="evidence" value="ECO:0007669"/>
    <property type="project" value="UniProtKB-SubCell"/>
</dbReference>
<dbReference type="EMBL" id="UINC01001866">
    <property type="protein sequence ID" value="SUZ90099.1"/>
    <property type="molecule type" value="Genomic_DNA"/>
</dbReference>
<dbReference type="PROSITE" id="PS00211">
    <property type="entry name" value="ABC_TRANSPORTER_1"/>
    <property type="match status" value="1"/>
</dbReference>
<protein>
    <recommendedName>
        <fullName evidence="13">ABC transporter ATP-binding protein</fullName>
    </recommendedName>
</protein>
<dbReference type="InterPro" id="IPR027417">
    <property type="entry name" value="P-loop_NTPase"/>
</dbReference>
<sequence>MDILKRYLFLYTRHRAPYFLGGVFLIATNAIALAIPRIFGWAIDDLEAGATHGLILSYAGAIVLLAVLQTVMRVGSRIFVLSVSRRIDYEMKGMLHNRLIHLAPSFFSVTNTGDLMSRMTNDVMLVRALGGPGVLYFFNAFVVYALGLAYMVSISWRLTLVVFLPLPIVAILVRILVHRVRDYVTRARIALSDLNTIVQENLSGVMVVKSFALEEAQNLRFENQSAAYMDFGLREAWTRAQMIPVVGLGGGLAAVVVIGFGGRLVSAGDLSIGDLVAVMSYVGVMVMPTVALGWILSLVQRGAAALERLDEVLTAPVTISSPDSACRIGDGPLPVVIKGLNFRYDDHLRNYVGILKLDETFESGRRHALHDIDFVAKEGGYVAIVGRVGSGKSTLLKAIQHLIEVPEGSVFVGGVDVVEVELDELRQRVGFVPQDDFLFSTTVFDNIAYGQPDATRDKVDEAAQIAGLLVDLESLPDGLDTVVGERGATLSGGQRQRVAVARAILIDSPILLLDNALSNVDAETEHKILDGLRTNAARDAGRTLVVVSNRIGAIQDAGHIYVMDEGRVVNHGSHAQLIRHPGLYANMFEQQQLSAELEQF</sequence>
<dbReference type="PANTHER" id="PTHR43394">
    <property type="entry name" value="ATP-DEPENDENT PERMEASE MDL1, MITOCHONDRIAL"/>
    <property type="match status" value="1"/>
</dbReference>
<feature type="transmembrane region" description="Helical" evidence="9">
    <location>
        <begin position="158"/>
        <end position="177"/>
    </location>
</feature>
<keyword evidence="4 9" id="KW-0812">Transmembrane</keyword>
<dbReference type="InterPro" id="IPR011527">
    <property type="entry name" value="ABC1_TM_dom"/>
</dbReference>
<dbReference type="PROSITE" id="PS50893">
    <property type="entry name" value="ABC_TRANSPORTER_2"/>
    <property type="match status" value="1"/>
</dbReference>